<dbReference type="Proteomes" id="UP000024836">
    <property type="component" value="Unassembled WGS sequence"/>
</dbReference>
<comment type="caution">
    <text evidence="1">The sequence shown here is derived from an EMBL/GenBank/DDBJ whole genome shotgun (WGS) entry which is preliminary data.</text>
</comment>
<proteinExistence type="predicted"/>
<dbReference type="SUPFAM" id="SSF52540">
    <property type="entry name" value="P-loop containing nucleoside triphosphate hydrolases"/>
    <property type="match status" value="1"/>
</dbReference>
<accession>A0A058ZKV5</accession>
<dbReference type="Pfam" id="PF13469">
    <property type="entry name" value="Sulfotransfer_3"/>
    <property type="match status" value="1"/>
</dbReference>
<dbReference type="STRING" id="1461693.ATO10_12594"/>
<dbReference type="InterPro" id="IPR027417">
    <property type="entry name" value="P-loop_NTPase"/>
</dbReference>
<sequence length="274" mass="30831">MLGQHPNLMTTPELNIFVGDTIQQWADQPSANIFCDGLIRTVAQLFFGAQTPQTVQQALDWLQSRASWSVQQLMDALREAAAPAALIDQSPIYMQKPAFLQRILTNYPDARFIHLTRNPVSWVRSMEKWGIYGEEIMRMFAASEVGLTHQPAPLDLWHAAYTGIDRLMEGLRPEQHIKIYGEDVVTRPKEAMKQVLDWLDLPAEEAHLEAMMHPEESIFAGWGPMGARGGNNPDFLTAPQLRTRDDRDDLMTLNPAGVPQEVVELAVQLGYQAA</sequence>
<reference evidence="1 2" key="1">
    <citation type="submission" date="2013-04" db="EMBL/GenBank/DDBJ databases">
        <title>Shimia sp. 22II-S11-Z10 Genome Sequencing.</title>
        <authorList>
            <person name="Lai Q."/>
            <person name="Li G."/>
            <person name="Shao Z."/>
        </authorList>
    </citation>
    <scope>NUCLEOTIDE SEQUENCE [LARGE SCALE GENOMIC DNA]</scope>
    <source>
        <strain evidence="2">22II-S11-Z10</strain>
    </source>
</reference>
<evidence type="ECO:0000313" key="1">
    <source>
        <dbReference type="EMBL" id="KCV81446.1"/>
    </source>
</evidence>
<evidence type="ECO:0000313" key="2">
    <source>
        <dbReference type="Proteomes" id="UP000024836"/>
    </source>
</evidence>
<keyword evidence="2" id="KW-1185">Reference proteome</keyword>
<dbReference type="Gene3D" id="3.40.50.300">
    <property type="entry name" value="P-loop containing nucleotide triphosphate hydrolases"/>
    <property type="match status" value="1"/>
</dbReference>
<protein>
    <recommendedName>
        <fullName evidence="3">Sulfotransferase</fullName>
    </recommendedName>
</protein>
<organism evidence="1 2">
    <name type="scientific">Actibacterium atlanticum</name>
    <dbReference type="NCBI Taxonomy" id="1461693"/>
    <lineage>
        <taxon>Bacteria</taxon>
        <taxon>Pseudomonadati</taxon>
        <taxon>Pseudomonadota</taxon>
        <taxon>Alphaproteobacteria</taxon>
        <taxon>Rhodobacterales</taxon>
        <taxon>Roseobacteraceae</taxon>
        <taxon>Actibacterium</taxon>
    </lineage>
</organism>
<gene>
    <name evidence="1" type="ORF">ATO10_12594</name>
</gene>
<dbReference type="eggNOG" id="COG1502">
    <property type="taxonomic scope" value="Bacteria"/>
</dbReference>
<evidence type="ECO:0008006" key="3">
    <source>
        <dbReference type="Google" id="ProtNLM"/>
    </source>
</evidence>
<dbReference type="AlphaFoldDB" id="A0A058ZKV5"/>
<name>A0A058ZKV5_9RHOB</name>
<dbReference type="EMBL" id="AQQY01000008">
    <property type="protein sequence ID" value="KCV81446.1"/>
    <property type="molecule type" value="Genomic_DNA"/>
</dbReference>